<reference evidence="1" key="1">
    <citation type="journal article" date="2021" name="Proc. Natl. Acad. Sci. U.S.A.">
        <title>A Catalog of Tens of Thousands of Viruses from Human Metagenomes Reveals Hidden Associations with Chronic Diseases.</title>
        <authorList>
            <person name="Tisza M.J."/>
            <person name="Buck C.B."/>
        </authorList>
    </citation>
    <scope>NUCLEOTIDE SEQUENCE</scope>
    <source>
        <strain evidence="1">Ctgn638</strain>
    </source>
</reference>
<accession>A0A8S5TKR5</accession>
<evidence type="ECO:0008006" key="2">
    <source>
        <dbReference type="Google" id="ProtNLM"/>
    </source>
</evidence>
<evidence type="ECO:0000313" key="1">
    <source>
        <dbReference type="EMBL" id="DAF63894.1"/>
    </source>
</evidence>
<dbReference type="EMBL" id="BK032845">
    <property type="protein sequence ID" value="DAF63894.1"/>
    <property type="molecule type" value="Genomic_DNA"/>
</dbReference>
<protein>
    <recommendedName>
        <fullName evidence="2">Phage XkdN-like protein</fullName>
    </recommendedName>
</protein>
<name>A0A8S5TKR5_9CAUD</name>
<organism evidence="1">
    <name type="scientific">Siphoviridae sp. ctgn638</name>
    <dbReference type="NCBI Taxonomy" id="2827913"/>
    <lineage>
        <taxon>Viruses</taxon>
        <taxon>Duplodnaviria</taxon>
        <taxon>Heunggongvirae</taxon>
        <taxon>Uroviricota</taxon>
        <taxon>Caudoviricetes</taxon>
    </lineage>
</organism>
<proteinExistence type="predicted"/>
<sequence>MNQKVLTVKELLEKKKLIDKQQDENFYSEVFGGEIEVSTKINKNDLLEQFLDESKGEYERYKEIIYMVCPIFKTEEIRAPYKDELDVPTDIIDKIFSDNIQEVLKLGNFILKRFGFLKESDLEKVKKQ</sequence>